<dbReference type="EMBL" id="KM205000">
    <property type="protein sequence ID" value="AJR28416.1"/>
    <property type="molecule type" value="Viral_cRNA"/>
</dbReference>
<proteinExistence type="predicted"/>
<dbReference type="Proteomes" id="UP000204023">
    <property type="component" value="Segment"/>
</dbReference>
<dbReference type="KEGG" id="vg:37627466"/>
<evidence type="ECO:0000313" key="2">
    <source>
        <dbReference type="Proteomes" id="UP000204023"/>
    </source>
</evidence>
<protein>
    <submittedName>
        <fullName evidence="1">Uncharacterized protein</fullName>
    </submittedName>
</protein>
<keyword evidence="2" id="KW-1185">Reference proteome</keyword>
<accession>A0A0D3R1C7</accession>
<evidence type="ECO:0000313" key="1">
    <source>
        <dbReference type="EMBL" id="AJR28416.1"/>
    </source>
</evidence>
<name>A0A0D3R1C7_9RHAB</name>
<sequence length="79" mass="9522">MIILPIEMFAPFIVIAFKRIRKIIIKFLLATCANLNVQGEIKERFYLYVTGMWEIYRHGRKQDFQALLSEELREIRYDP</sequence>
<organism evidence="1 2">
    <name type="scientific">Chaco virus</name>
    <dbReference type="NCBI Taxonomy" id="1158189"/>
    <lineage>
        <taxon>Viruses</taxon>
        <taxon>Riboviria</taxon>
        <taxon>Orthornavirae</taxon>
        <taxon>Negarnaviricota</taxon>
        <taxon>Haploviricotina</taxon>
        <taxon>Monjiviricetes</taxon>
        <taxon>Mononegavirales</taxon>
        <taxon>Rhabdoviridae</taxon>
        <taxon>Alpharhabdovirinae</taxon>
        <taxon>Sripuvirus</taxon>
        <taxon>Sripuvirus chaco</taxon>
    </lineage>
</organism>
<reference evidence="1 2" key="1">
    <citation type="journal article" date="2015" name="PLoS Pathog.">
        <title>Evolution of genome size and complexity in the rhabdoviridae.</title>
        <authorList>
            <person name="Walker P.J."/>
            <person name="Firth C."/>
            <person name="Widen S.G."/>
            <person name="Blasdell K.R."/>
            <person name="Guzman H."/>
            <person name="Wood T.G."/>
            <person name="Paradkar P.N."/>
            <person name="Holmes E.C."/>
            <person name="Tesh R.B."/>
            <person name="Vasilakis N."/>
        </authorList>
    </citation>
    <scope>NUCLEOTIDE SEQUENCE [LARGE SCALE GENOMIC DNA]</scope>
    <source>
        <strain evidence="1 2">BeAn42217</strain>
    </source>
</reference>
<dbReference type="GeneID" id="37627466"/>
<dbReference type="RefSeq" id="YP_009362271.1">
    <property type="nucleotide sequence ID" value="NC_034550.1"/>
</dbReference>